<feature type="domain" description="Reverse transcriptase" evidence="1">
    <location>
        <begin position="160"/>
        <end position="286"/>
    </location>
</feature>
<dbReference type="PANTHER" id="PTHR24559">
    <property type="entry name" value="TRANSPOSON TY3-I GAG-POL POLYPROTEIN"/>
    <property type="match status" value="1"/>
</dbReference>
<dbReference type="SUPFAM" id="SSF56672">
    <property type="entry name" value="DNA/RNA polymerases"/>
    <property type="match status" value="1"/>
</dbReference>
<dbReference type="InterPro" id="IPR043502">
    <property type="entry name" value="DNA/RNA_pol_sf"/>
</dbReference>
<evidence type="ECO:0000313" key="3">
    <source>
        <dbReference type="Proteomes" id="UP001151760"/>
    </source>
</evidence>
<name>A0ABQ5FKA3_9ASTR</name>
<dbReference type="Gene3D" id="3.30.70.270">
    <property type="match status" value="1"/>
</dbReference>
<dbReference type="InterPro" id="IPR053134">
    <property type="entry name" value="RNA-dir_DNA_polymerase"/>
</dbReference>
<comment type="caution">
    <text evidence="2">The sequence shown here is derived from an EMBL/GenBank/DDBJ whole genome shotgun (WGS) entry which is preliminary data.</text>
</comment>
<gene>
    <name evidence="2" type="ORF">Tco_1006866</name>
</gene>
<keyword evidence="2" id="KW-0548">Nucleotidyltransferase</keyword>
<protein>
    <submittedName>
        <fullName evidence="2">Reverse transcriptase domain-containing protein</fullName>
    </submittedName>
</protein>
<dbReference type="GO" id="GO:0003964">
    <property type="term" value="F:RNA-directed DNA polymerase activity"/>
    <property type="evidence" value="ECO:0007669"/>
    <property type="project" value="UniProtKB-KW"/>
</dbReference>
<accession>A0ABQ5FKA3</accession>
<keyword evidence="3" id="KW-1185">Reference proteome</keyword>
<dbReference type="CDD" id="cd01647">
    <property type="entry name" value="RT_LTR"/>
    <property type="match status" value="1"/>
</dbReference>
<dbReference type="PANTHER" id="PTHR24559:SF427">
    <property type="entry name" value="RNA-DIRECTED DNA POLYMERASE"/>
    <property type="match status" value="1"/>
</dbReference>
<dbReference type="Gene3D" id="3.10.10.10">
    <property type="entry name" value="HIV Type 1 Reverse Transcriptase, subunit A, domain 1"/>
    <property type="match status" value="1"/>
</dbReference>
<proteinExistence type="predicted"/>
<organism evidence="2 3">
    <name type="scientific">Tanacetum coccineum</name>
    <dbReference type="NCBI Taxonomy" id="301880"/>
    <lineage>
        <taxon>Eukaryota</taxon>
        <taxon>Viridiplantae</taxon>
        <taxon>Streptophyta</taxon>
        <taxon>Embryophyta</taxon>
        <taxon>Tracheophyta</taxon>
        <taxon>Spermatophyta</taxon>
        <taxon>Magnoliopsida</taxon>
        <taxon>eudicotyledons</taxon>
        <taxon>Gunneridae</taxon>
        <taxon>Pentapetalae</taxon>
        <taxon>asterids</taxon>
        <taxon>campanulids</taxon>
        <taxon>Asterales</taxon>
        <taxon>Asteraceae</taxon>
        <taxon>Asteroideae</taxon>
        <taxon>Anthemideae</taxon>
        <taxon>Anthemidinae</taxon>
        <taxon>Tanacetum</taxon>
    </lineage>
</organism>
<dbReference type="Pfam" id="PF00078">
    <property type="entry name" value="RVT_1"/>
    <property type="match status" value="1"/>
</dbReference>
<evidence type="ECO:0000259" key="1">
    <source>
        <dbReference type="Pfam" id="PF00078"/>
    </source>
</evidence>
<keyword evidence="2" id="KW-0695">RNA-directed DNA polymerase</keyword>
<reference evidence="2" key="2">
    <citation type="submission" date="2022-01" db="EMBL/GenBank/DDBJ databases">
        <authorList>
            <person name="Yamashiro T."/>
            <person name="Shiraishi A."/>
            <person name="Satake H."/>
            <person name="Nakayama K."/>
        </authorList>
    </citation>
    <scope>NUCLEOTIDE SEQUENCE</scope>
</reference>
<dbReference type="Proteomes" id="UP001151760">
    <property type="component" value="Unassembled WGS sequence"/>
</dbReference>
<dbReference type="InterPro" id="IPR043128">
    <property type="entry name" value="Rev_trsase/Diguanyl_cyclase"/>
</dbReference>
<sequence length="511" mass="58700">MITTNNRIEGRKPLGPMLPPQLKTVGMLDPILCVRDALSITQDLVLLDVRLVTKWAIRPRTAETKDPQTTRLDSSYNFFSMSSLVWIGYPSIMLEKVIHIPIDGETLIIRGDRRAAPVARAPYRLTPSKMQELSNQLQELADRGFIQPSTSPWGAPVLFVKKKDGSFRMCIDYQELNKLTIKNHYPLHRIDYLLDQLQGLSVYSKINLRSGYHQLKVRDEDISKTACRTRYRHYEFQVMPFGLTNVPAVFIDLMNHVCKPYLDKFVIVFIDDILIYSRNKERTRRSSENNSGITQKGGIVTEHLMAWKMDFRSFMVDGIADEFHLNDELYLNDVSLEKGIVDEAERLRKSSKARGKRKQVTGPTVKEALHSDPDIYEFPSAMELKDFIDCHFVVAHTRRLMSALQKQELLVMLSGKGKLRKTRPKMTLERKCNDAFLSVVMRRVCWFPDLSRRPYSMASDELAIASYPFITEAFANLYASLEELLLKKPRSHRSKFASSQSGPLSSKTLIN</sequence>
<reference evidence="2" key="1">
    <citation type="journal article" date="2022" name="Int. J. Mol. Sci.">
        <title>Draft Genome of Tanacetum Coccineum: Genomic Comparison of Closely Related Tanacetum-Family Plants.</title>
        <authorList>
            <person name="Yamashiro T."/>
            <person name="Shiraishi A."/>
            <person name="Nakayama K."/>
            <person name="Satake H."/>
        </authorList>
    </citation>
    <scope>NUCLEOTIDE SEQUENCE</scope>
</reference>
<dbReference type="EMBL" id="BQNB010017452">
    <property type="protein sequence ID" value="GJT63333.1"/>
    <property type="molecule type" value="Genomic_DNA"/>
</dbReference>
<dbReference type="InterPro" id="IPR000477">
    <property type="entry name" value="RT_dom"/>
</dbReference>
<evidence type="ECO:0000313" key="2">
    <source>
        <dbReference type="EMBL" id="GJT63333.1"/>
    </source>
</evidence>
<keyword evidence="2" id="KW-0808">Transferase</keyword>